<organism evidence="2 3">
    <name type="scientific">Bartonella apis</name>
    <dbReference type="NCBI Taxonomy" id="1686310"/>
    <lineage>
        <taxon>Bacteria</taxon>
        <taxon>Pseudomonadati</taxon>
        <taxon>Pseudomonadota</taxon>
        <taxon>Alphaproteobacteria</taxon>
        <taxon>Hyphomicrobiales</taxon>
        <taxon>Bartonellaceae</taxon>
        <taxon>Bartonella</taxon>
    </lineage>
</organism>
<evidence type="ECO:0000313" key="2">
    <source>
        <dbReference type="EMBL" id="OLY43321.1"/>
    </source>
</evidence>
<evidence type="ECO:0000256" key="1">
    <source>
        <dbReference type="SAM" id="SignalP"/>
    </source>
</evidence>
<dbReference type="AlphaFoldDB" id="A0A1R0F8P7"/>
<accession>A0A1R0F8P7</accession>
<comment type="caution">
    <text evidence="2">The sequence shown here is derived from an EMBL/GenBank/DDBJ whole genome shotgun (WGS) entry which is preliminary data.</text>
</comment>
<protein>
    <recommendedName>
        <fullName evidence="4">Curlin associated repeat-containing protein</fullName>
    </recommendedName>
</protein>
<proteinExistence type="predicted"/>
<evidence type="ECO:0008006" key="4">
    <source>
        <dbReference type="Google" id="ProtNLM"/>
    </source>
</evidence>
<feature type="chain" id="PRO_5012638680" description="Curlin associated repeat-containing protein" evidence="1">
    <location>
        <begin position="21"/>
        <end position="101"/>
    </location>
</feature>
<reference evidence="2 3" key="1">
    <citation type="submission" date="2016-12" db="EMBL/GenBank/DDBJ databases">
        <title>Comparative genomics of Bartonella apis.</title>
        <authorList>
            <person name="Engel P."/>
        </authorList>
    </citation>
    <scope>NUCLEOTIDE SEQUENCE [LARGE SCALE GENOMIC DNA]</scope>
    <source>
        <strain evidence="2 3">PEB0149</strain>
    </source>
</reference>
<evidence type="ECO:0000313" key="3">
    <source>
        <dbReference type="Proteomes" id="UP000187344"/>
    </source>
</evidence>
<sequence>MKKLMFIALASLCGVSSAYASGYAFDDGSPVNTYVIGSTAQSGMNKGYTGNSRAYTRANGFGDGSVEDSYIIGHAQKSGEATHGVLANEAHFGDGSPVNHH</sequence>
<feature type="signal peptide" evidence="1">
    <location>
        <begin position="1"/>
        <end position="20"/>
    </location>
</feature>
<dbReference type="Proteomes" id="UP000187344">
    <property type="component" value="Unassembled WGS sequence"/>
</dbReference>
<keyword evidence="1" id="KW-0732">Signal</keyword>
<name>A0A1R0F8P7_9HYPH</name>
<dbReference type="GeneID" id="92991754"/>
<keyword evidence="3" id="KW-1185">Reference proteome</keyword>
<gene>
    <name evidence="2" type="ORF">PEB0149_007460</name>
</gene>
<dbReference type="OrthoDB" id="7925228at2"/>
<dbReference type="RefSeq" id="WP_075916057.1">
    <property type="nucleotide sequence ID" value="NZ_CALYQA010000001.1"/>
</dbReference>
<dbReference type="EMBL" id="LXYT01000002">
    <property type="protein sequence ID" value="OLY43321.1"/>
    <property type="molecule type" value="Genomic_DNA"/>
</dbReference>